<comment type="caution">
    <text evidence="2">The sequence shown here is derived from an EMBL/GenBank/DDBJ whole genome shotgun (WGS) entry which is preliminary data.</text>
</comment>
<name>A0A937RIB2_9ACTN</name>
<dbReference type="Proteomes" id="UP000604475">
    <property type="component" value="Unassembled WGS sequence"/>
</dbReference>
<evidence type="ECO:0000256" key="1">
    <source>
        <dbReference type="SAM" id="MobiDB-lite"/>
    </source>
</evidence>
<gene>
    <name evidence="2" type="ORF">I7412_04960</name>
</gene>
<accession>A0A937RIB2</accession>
<reference evidence="2" key="1">
    <citation type="submission" date="2020-12" db="EMBL/GenBank/DDBJ databases">
        <title>Genomic characterization of non-nitrogen-fixing Frankia strains.</title>
        <authorList>
            <person name="Carlos-Shanley C."/>
            <person name="Guerra T."/>
            <person name="Hahn D."/>
        </authorList>
    </citation>
    <scope>NUCLEOTIDE SEQUENCE</scope>
    <source>
        <strain evidence="2">CN6</strain>
    </source>
</reference>
<feature type="region of interest" description="Disordered" evidence="1">
    <location>
        <begin position="1"/>
        <end position="29"/>
    </location>
</feature>
<dbReference type="EMBL" id="JAEACQ010000140">
    <property type="protein sequence ID" value="MBL7626531.1"/>
    <property type="molecule type" value="Genomic_DNA"/>
</dbReference>
<protein>
    <submittedName>
        <fullName evidence="2">Baseplate assembly protein</fullName>
    </submittedName>
</protein>
<dbReference type="InterPro" id="IPR011749">
    <property type="entry name" value="CHP02243"/>
</dbReference>
<feature type="compositionally biased region" description="Pro residues" evidence="1">
    <location>
        <begin position="16"/>
        <end position="28"/>
    </location>
</feature>
<organism evidence="2 3">
    <name type="scientific">Frankia nepalensis</name>
    <dbReference type="NCBI Taxonomy" id="1836974"/>
    <lineage>
        <taxon>Bacteria</taxon>
        <taxon>Bacillati</taxon>
        <taxon>Actinomycetota</taxon>
        <taxon>Actinomycetes</taxon>
        <taxon>Frankiales</taxon>
        <taxon>Frankiaceae</taxon>
        <taxon>Frankia</taxon>
    </lineage>
</organism>
<dbReference type="NCBIfam" id="TIGR02243">
    <property type="entry name" value="putative baseplate assembly protein"/>
    <property type="match status" value="1"/>
</dbReference>
<dbReference type="AlphaFoldDB" id="A0A937RIB2"/>
<sequence length="951" mass="96991">MSCPDGQAPAESGRPAPTPLPVTNPPGRPAIRRRVATHATARATMTRALSRPALAGAGDLSARTDDDFAIALLDAAAVVVDVLTFYTDRLAGEHYLRTATEARSVAELARLLGYQPAPALAATADLAFTLDPTPGAPARSLIATGTAVQSVPGPGEQPVVYETLADLEASPAWNALRPRPRGPHPESAGHTLAFAGAVTGVTVGDGVLFRTGAGPTDEDAGRGLAFGVVRAVRPVDAVPELPGRPGAPARTEVDLATLDYGAAPVVEHRPPDDLLPATATTLTAAGSAAWLAGRRVSATDLDTEALAHRTTLDEVARAFAGAGEHPAEALLFRQRHALFGGQAPLTASLAEMVALEVRRSAGAPAEVVAWASQLSAAWDAASAQTFPRTRAAGEIYLEGAAPVPADSLVVLRDANHWGGYRVLAADAVSLTVLTISGRATRVRLDSPGHLGAFSIHGTTAYAAPERLALADVAEPEALDTAVVELDGLALGLRAGRRVVVTGEPVGDAGHTVTHPTTLAGVVHDFGPRRSTTVTLADQLPVAMSRPTTRILANVATASHGETRREVLGSGDARQVFQRFGLRQPPLTHLSAATASGLADTLTVWVGDVRWARVDSFQGAGPDDRVYVLQEQAGIPVVQFGDGITGARLPTGAANVRAAYRSGAGLAGRVRAGQLSQPRARAGGVTAVVNPAPGVGGDDPEPLASARAAAPARVAALDRVVSMADYALFARGFPGVAKAHAVRARAGGRAGVALTVAGRHGERLDPRQGTGANLLAALRTYGDPAVPVALLPHEPVPFRLVVAARTAPDRDRAAVLAAASSRLTAAFSFDTRELGQPVAASEVVAVLQATPGVVAATVTGLRVPGSIAATVGTVGFILTGFSFPSAERAGAAERTGASGAVNPEATSGSVGTLAAPTELLAAGVPTPGADLATARGAEILVLDTAPIGWEEL</sequence>
<evidence type="ECO:0000313" key="2">
    <source>
        <dbReference type="EMBL" id="MBL7626531.1"/>
    </source>
</evidence>
<keyword evidence="3" id="KW-1185">Reference proteome</keyword>
<proteinExistence type="predicted"/>
<dbReference type="RefSeq" id="WP_203031679.1">
    <property type="nucleotide sequence ID" value="NZ_JAEACQ010000140.1"/>
</dbReference>
<evidence type="ECO:0000313" key="3">
    <source>
        <dbReference type="Proteomes" id="UP000604475"/>
    </source>
</evidence>